<dbReference type="PANTHER" id="PTHR35201:SF4">
    <property type="entry name" value="BETA-PINACENE SYNTHASE-RELATED"/>
    <property type="match status" value="1"/>
</dbReference>
<evidence type="ECO:0000256" key="1">
    <source>
        <dbReference type="ARBA" id="ARBA00001946"/>
    </source>
</evidence>
<dbReference type="Gene3D" id="1.10.600.10">
    <property type="entry name" value="Farnesyl Diphosphate Synthase"/>
    <property type="match status" value="1"/>
</dbReference>
<proteinExistence type="inferred from homology"/>
<dbReference type="SUPFAM" id="SSF48576">
    <property type="entry name" value="Terpenoid synthases"/>
    <property type="match status" value="1"/>
</dbReference>
<dbReference type="OMA" id="RFIHTMD"/>
<dbReference type="SMR" id="A0A1M2V748"/>
<keyword evidence="8" id="KW-1185">Reference proteome</keyword>
<dbReference type="OrthoDB" id="2861623at2759"/>
<dbReference type="Proteomes" id="UP000184267">
    <property type="component" value="Unassembled WGS sequence"/>
</dbReference>
<dbReference type="SFLD" id="SFLDS00005">
    <property type="entry name" value="Isoprenoid_Synthase_Type_I"/>
    <property type="match status" value="1"/>
</dbReference>
<dbReference type="InterPro" id="IPR008949">
    <property type="entry name" value="Isoprenoid_synthase_dom_sf"/>
</dbReference>
<dbReference type="Pfam" id="PF19086">
    <property type="entry name" value="Terpene_syn_C_2"/>
    <property type="match status" value="1"/>
</dbReference>
<dbReference type="AlphaFoldDB" id="A0A1M2V748"/>
<evidence type="ECO:0000256" key="5">
    <source>
        <dbReference type="ARBA" id="ARBA00023239"/>
    </source>
</evidence>
<dbReference type="GO" id="GO:0010333">
    <property type="term" value="F:terpene synthase activity"/>
    <property type="evidence" value="ECO:0007669"/>
    <property type="project" value="InterPro"/>
</dbReference>
<accession>A0A1M2V748</accession>
<evidence type="ECO:0000256" key="4">
    <source>
        <dbReference type="ARBA" id="ARBA00022842"/>
    </source>
</evidence>
<keyword evidence="5 6" id="KW-0456">Lyase</keyword>
<comment type="caution">
    <text evidence="7">The sequence shown here is derived from an EMBL/GenBank/DDBJ whole genome shotgun (WGS) entry which is preliminary data.</text>
</comment>
<gene>
    <name evidence="7" type="ORF">TRAPUB_6042</name>
</gene>
<sequence length="407" mass="45480">MPRAPRKFILPDLVSHCPYPQRLNEHAATVARASESWLLAEANFSTAHKEAFLGLRAGELTAACYPDAEPDQLQVASDFMSFLFTLDDWSDEFNAEDNYGLAQCVMCALDDPAGFQTSKAAGKLAKSFFSRCRRTAGPGCTQRFIHTMDLFFQAIAQQARDRARGDVPALEEYIALRWDTSGCKPCFALIEYAAGIDLPEEVISHPTIRALEEATNSFVTWSNDLFSYNVEQARRDSHNMIAVIMHRQDLGLQEAVDAVGVLCKASIDRFEQDRRLLPSWGSEIDRDVATYVQGLQNWIVGSLHWSFESTRYFGKDGMSVKKHRLVKLLPKHDDRRKSLSVCSVAAQSFAPGPVCQVDFLPARSPRPDGRADWGKGACPGVFRLLSRSRRAFSSVQLHCRPSNLPLV</sequence>
<evidence type="ECO:0000256" key="6">
    <source>
        <dbReference type="RuleBase" id="RU366034"/>
    </source>
</evidence>
<dbReference type="GO" id="GO:0008299">
    <property type="term" value="P:isoprenoid biosynthetic process"/>
    <property type="evidence" value="ECO:0007669"/>
    <property type="project" value="UniProtKB-ARBA"/>
</dbReference>
<dbReference type="InterPro" id="IPR034686">
    <property type="entry name" value="Terpene_cyclase-like_2"/>
</dbReference>
<keyword evidence="3 6" id="KW-0479">Metal-binding</keyword>
<reference evidence="7 8" key="1">
    <citation type="submission" date="2016-10" db="EMBL/GenBank/DDBJ databases">
        <title>Genome sequence of the basidiomycete white-rot fungus Trametes pubescens.</title>
        <authorList>
            <person name="Makela M.R."/>
            <person name="Granchi Z."/>
            <person name="Peng M."/>
            <person name="De Vries R.P."/>
            <person name="Grigoriev I."/>
            <person name="Riley R."/>
            <person name="Hilden K."/>
        </authorList>
    </citation>
    <scope>NUCLEOTIDE SEQUENCE [LARGE SCALE GENOMIC DNA]</scope>
    <source>
        <strain evidence="7 8">FBCC735</strain>
    </source>
</reference>
<dbReference type="EMBL" id="MNAD01001618">
    <property type="protein sequence ID" value="OJT03373.1"/>
    <property type="molecule type" value="Genomic_DNA"/>
</dbReference>
<comment type="cofactor">
    <cofactor evidence="1 6">
        <name>Mg(2+)</name>
        <dbReference type="ChEBI" id="CHEBI:18420"/>
    </cofactor>
</comment>
<keyword evidence="4 6" id="KW-0460">Magnesium</keyword>
<comment type="similarity">
    <text evidence="2 6">Belongs to the terpene synthase family.</text>
</comment>
<protein>
    <recommendedName>
        <fullName evidence="6">Terpene synthase</fullName>
        <ecNumber evidence="6">4.2.3.-</ecNumber>
    </recommendedName>
</protein>
<dbReference type="STRING" id="154538.A0A1M2V748"/>
<name>A0A1M2V748_TRAPU</name>
<dbReference type="EC" id="4.2.3.-" evidence="6"/>
<evidence type="ECO:0000313" key="7">
    <source>
        <dbReference type="EMBL" id="OJT03373.1"/>
    </source>
</evidence>
<evidence type="ECO:0000256" key="2">
    <source>
        <dbReference type="ARBA" id="ARBA00006333"/>
    </source>
</evidence>
<dbReference type="PANTHER" id="PTHR35201">
    <property type="entry name" value="TERPENE SYNTHASE"/>
    <property type="match status" value="1"/>
</dbReference>
<dbReference type="GO" id="GO:0046872">
    <property type="term" value="F:metal ion binding"/>
    <property type="evidence" value="ECO:0007669"/>
    <property type="project" value="UniProtKB-KW"/>
</dbReference>
<evidence type="ECO:0000256" key="3">
    <source>
        <dbReference type="ARBA" id="ARBA00022723"/>
    </source>
</evidence>
<dbReference type="SFLD" id="SFLDG01020">
    <property type="entry name" value="Terpene_Cyclase_Like_2"/>
    <property type="match status" value="1"/>
</dbReference>
<evidence type="ECO:0000313" key="8">
    <source>
        <dbReference type="Proteomes" id="UP000184267"/>
    </source>
</evidence>
<organism evidence="7 8">
    <name type="scientific">Trametes pubescens</name>
    <name type="common">White-rot fungus</name>
    <dbReference type="NCBI Taxonomy" id="154538"/>
    <lineage>
        <taxon>Eukaryota</taxon>
        <taxon>Fungi</taxon>
        <taxon>Dikarya</taxon>
        <taxon>Basidiomycota</taxon>
        <taxon>Agaricomycotina</taxon>
        <taxon>Agaricomycetes</taxon>
        <taxon>Polyporales</taxon>
        <taxon>Polyporaceae</taxon>
        <taxon>Trametes</taxon>
    </lineage>
</organism>